<evidence type="ECO:0008006" key="3">
    <source>
        <dbReference type="Google" id="ProtNLM"/>
    </source>
</evidence>
<sequence>MSRAVIIALEPGDEPLLIRALLEVQGIDVQLRRIGGPSAVLTAFNFNGGPSDLAIITGHGDDEGFIMPEMARGIDTLDLAGNRLRATDLTGIRVDASTVISTACGTGTDAFAAALLAAGAAHYIAPKDYPDGAAIAPILSGLIHSVFGRAMSWPDGIAAANALVAPDDRFRLWPAP</sequence>
<protein>
    <recommendedName>
        <fullName evidence="3">CHAT domain-containing protein</fullName>
    </recommendedName>
</protein>
<name>A0ABY6IMQ5_9HYPH</name>
<dbReference type="Proteomes" id="UP001163882">
    <property type="component" value="Chromosome"/>
</dbReference>
<reference evidence="1" key="1">
    <citation type="submission" date="2022-10" db="EMBL/GenBank/DDBJ databases">
        <title>YIM 151497 complete genome.</title>
        <authorList>
            <person name="Chen X."/>
        </authorList>
    </citation>
    <scope>NUCLEOTIDE SEQUENCE</scope>
    <source>
        <strain evidence="1">YIM 151497</strain>
    </source>
</reference>
<keyword evidence="2" id="KW-1185">Reference proteome</keyword>
<proteinExistence type="predicted"/>
<evidence type="ECO:0000313" key="1">
    <source>
        <dbReference type="EMBL" id="UYQ71881.1"/>
    </source>
</evidence>
<dbReference type="RefSeq" id="WP_264225528.1">
    <property type="nucleotide sequence ID" value="NZ_CP107716.1"/>
</dbReference>
<organism evidence="1 2">
    <name type="scientific">Pelagibacterium flavum</name>
    <dbReference type="NCBI Taxonomy" id="2984530"/>
    <lineage>
        <taxon>Bacteria</taxon>
        <taxon>Pseudomonadati</taxon>
        <taxon>Pseudomonadota</taxon>
        <taxon>Alphaproteobacteria</taxon>
        <taxon>Hyphomicrobiales</taxon>
        <taxon>Devosiaceae</taxon>
        <taxon>Pelagibacterium</taxon>
    </lineage>
</organism>
<accession>A0ABY6IMQ5</accession>
<evidence type="ECO:0000313" key="2">
    <source>
        <dbReference type="Proteomes" id="UP001163882"/>
    </source>
</evidence>
<gene>
    <name evidence="1" type="ORF">OF122_17855</name>
</gene>
<dbReference type="EMBL" id="CP107716">
    <property type="protein sequence ID" value="UYQ71881.1"/>
    <property type="molecule type" value="Genomic_DNA"/>
</dbReference>